<feature type="coiled-coil region" evidence="1">
    <location>
        <begin position="21"/>
        <end position="48"/>
    </location>
</feature>
<organism evidence="3 4">
    <name type="scientific">Cardiocondyla obscurior</name>
    <dbReference type="NCBI Taxonomy" id="286306"/>
    <lineage>
        <taxon>Eukaryota</taxon>
        <taxon>Metazoa</taxon>
        <taxon>Ecdysozoa</taxon>
        <taxon>Arthropoda</taxon>
        <taxon>Hexapoda</taxon>
        <taxon>Insecta</taxon>
        <taxon>Pterygota</taxon>
        <taxon>Neoptera</taxon>
        <taxon>Endopterygota</taxon>
        <taxon>Hymenoptera</taxon>
        <taxon>Apocrita</taxon>
        <taxon>Aculeata</taxon>
        <taxon>Formicoidea</taxon>
        <taxon>Formicidae</taxon>
        <taxon>Myrmicinae</taxon>
        <taxon>Cardiocondyla</taxon>
    </lineage>
</organism>
<protein>
    <submittedName>
        <fullName evidence="3">Uncharacterized protein</fullName>
    </submittedName>
</protein>
<comment type="caution">
    <text evidence="3">The sequence shown here is derived from an EMBL/GenBank/DDBJ whole genome shotgun (WGS) entry which is preliminary data.</text>
</comment>
<evidence type="ECO:0000256" key="1">
    <source>
        <dbReference type="SAM" id="Coils"/>
    </source>
</evidence>
<evidence type="ECO:0000313" key="4">
    <source>
        <dbReference type="Proteomes" id="UP001430953"/>
    </source>
</evidence>
<reference evidence="3 4" key="1">
    <citation type="submission" date="2023-03" db="EMBL/GenBank/DDBJ databases">
        <title>High recombination rates correlate with genetic variation in Cardiocondyla obscurior ants.</title>
        <authorList>
            <person name="Errbii M."/>
        </authorList>
    </citation>
    <scope>NUCLEOTIDE SEQUENCE [LARGE SCALE GENOMIC DNA]</scope>
    <source>
        <strain evidence="3">Alpha-2009</strain>
        <tissue evidence="3">Whole body</tissue>
    </source>
</reference>
<evidence type="ECO:0000313" key="3">
    <source>
        <dbReference type="EMBL" id="KAL0130253.1"/>
    </source>
</evidence>
<dbReference type="EMBL" id="JADYXP020000002">
    <property type="protein sequence ID" value="KAL0130253.1"/>
    <property type="molecule type" value="Genomic_DNA"/>
</dbReference>
<gene>
    <name evidence="3" type="ORF">PUN28_002091</name>
</gene>
<proteinExistence type="predicted"/>
<feature type="region of interest" description="Disordered" evidence="2">
    <location>
        <begin position="1"/>
        <end position="20"/>
    </location>
</feature>
<accession>A0AAW2GSM6</accession>
<keyword evidence="4" id="KW-1185">Reference proteome</keyword>
<name>A0AAW2GSM6_9HYME</name>
<sequence>MPNEMETRSKTADKPLNESELDIARRKIAQENAELDAIRANIKTQQKKMAAESAGLQKQHVAFEKERTAQIHETSMHHPKLNKWSNQPPSKEIEHVREETSHNIDNMQNATVHLKPPSTPFSFDALYDNANISKVSFREATENVPSIDDYNNSLAQFTRACRRAKNIVPAASERNLTKILINKLRGRAYYAVEDEPCDTVNQLIDLLNGAFGPPKTIDQYREELSTVYLKPHKHILDYISRVKDLRSNILDAERRRHGQYDRRIATEIETLTARSFCNSLPLEYRLQLRSDAYYIIRRKHSLT</sequence>
<dbReference type="Proteomes" id="UP001430953">
    <property type="component" value="Unassembled WGS sequence"/>
</dbReference>
<evidence type="ECO:0000256" key="2">
    <source>
        <dbReference type="SAM" id="MobiDB-lite"/>
    </source>
</evidence>
<keyword evidence="1" id="KW-0175">Coiled coil</keyword>
<dbReference type="AlphaFoldDB" id="A0AAW2GSM6"/>